<dbReference type="GO" id="GO:0003723">
    <property type="term" value="F:RNA binding"/>
    <property type="evidence" value="ECO:0007669"/>
    <property type="project" value="UniProtKB-KW"/>
</dbReference>
<dbReference type="EMBL" id="FODF01000002">
    <property type="protein sequence ID" value="SEN33150.1"/>
    <property type="molecule type" value="Genomic_DNA"/>
</dbReference>
<keyword evidence="3" id="KW-0378">Hydrolase</keyword>
<dbReference type="GO" id="GO:0004540">
    <property type="term" value="F:RNA nuclease activity"/>
    <property type="evidence" value="ECO:0007669"/>
    <property type="project" value="InterPro"/>
</dbReference>
<feature type="coiled-coil region" evidence="6">
    <location>
        <begin position="150"/>
        <end position="181"/>
    </location>
</feature>
<sequence>MKEYIIEDFIASRKLAVINNGELEKIIIEEKNKSLNIKNIYRGKVEKIISTMDACFVDIGERNPAYLKVSKDEKIQEGERILVQVKKEEKGDKRAKVSREIDFSGRYLVYIPSNTKLVFSSKIKDNDEKKRLKKLVLEASNGEKGFIVRTEAQGQGIEELKKDIEELKDKYDKLVEEYESSFYPKLLYKDKGSIFSYIKENLSEEVYRIVYVDGEINRPLRDLVKSIKLEYLEKLKKEKNIDIFEAYGVNNMLKKYTSRNVWLKSGAYIVIDKTEAMTVIDVNTGSFKGKSGYEDTVYNVNIEAAEEISKQIIMRDISGIIIVDFIDMQSRKNKNMLLEKLSTYLEKEGKRSKVHGFTKLGLVEISRMRKEKSLDQYFDSENRDLDIIERKVIYEKYHLGKERVEIEKKNIDLDNISDKLNEIEKKYNVNLKFI</sequence>
<gene>
    <name evidence="8" type="ORF">SAMN05216454_102185</name>
</gene>
<dbReference type="PANTHER" id="PTHR30001">
    <property type="entry name" value="RIBONUCLEASE"/>
    <property type="match status" value="1"/>
</dbReference>
<dbReference type="InterPro" id="IPR004659">
    <property type="entry name" value="RNase_E/G"/>
</dbReference>
<dbReference type="RefSeq" id="WP_091974204.1">
    <property type="nucleotide sequence ID" value="NZ_CAUWDX010000037.1"/>
</dbReference>
<organism evidence="8 9">
    <name type="scientific">Peptostreptococcus russellii</name>
    <dbReference type="NCBI Taxonomy" id="215200"/>
    <lineage>
        <taxon>Bacteria</taxon>
        <taxon>Bacillati</taxon>
        <taxon>Bacillota</taxon>
        <taxon>Clostridia</taxon>
        <taxon>Peptostreptococcales</taxon>
        <taxon>Peptostreptococcaceae</taxon>
        <taxon>Peptostreptococcus</taxon>
    </lineage>
</organism>
<dbReference type="GO" id="GO:0046872">
    <property type="term" value="F:metal ion binding"/>
    <property type="evidence" value="ECO:0007669"/>
    <property type="project" value="UniProtKB-KW"/>
</dbReference>
<protein>
    <submittedName>
        <fullName evidence="8">Ribonuclease G</fullName>
    </submittedName>
</protein>
<dbReference type="OrthoDB" id="9804278at2"/>
<dbReference type="SMART" id="SM00316">
    <property type="entry name" value="S1"/>
    <property type="match status" value="1"/>
</dbReference>
<dbReference type="PANTHER" id="PTHR30001:SF0">
    <property type="entry name" value="RIBONUCLEASE G"/>
    <property type="match status" value="1"/>
</dbReference>
<evidence type="ECO:0000313" key="9">
    <source>
        <dbReference type="Proteomes" id="UP000199512"/>
    </source>
</evidence>
<evidence type="ECO:0000256" key="1">
    <source>
        <dbReference type="ARBA" id="ARBA00001946"/>
    </source>
</evidence>
<evidence type="ECO:0000256" key="4">
    <source>
        <dbReference type="ARBA" id="ARBA00022842"/>
    </source>
</evidence>
<dbReference type="STRING" id="215200.SAMN05216454_102185"/>
<dbReference type="SUPFAM" id="SSF50249">
    <property type="entry name" value="Nucleic acid-binding proteins"/>
    <property type="match status" value="1"/>
</dbReference>
<comment type="cofactor">
    <cofactor evidence="1">
        <name>Mg(2+)</name>
        <dbReference type="ChEBI" id="CHEBI:18420"/>
    </cofactor>
</comment>
<feature type="domain" description="S1 motif" evidence="7">
    <location>
        <begin position="36"/>
        <end position="100"/>
    </location>
</feature>
<dbReference type="InterPro" id="IPR003029">
    <property type="entry name" value="S1_domain"/>
</dbReference>
<dbReference type="Pfam" id="PF10150">
    <property type="entry name" value="RNase_E_G"/>
    <property type="match status" value="1"/>
</dbReference>
<evidence type="ECO:0000256" key="5">
    <source>
        <dbReference type="ARBA" id="ARBA00022884"/>
    </source>
</evidence>
<dbReference type="Gene3D" id="2.40.50.140">
    <property type="entry name" value="Nucleic acid-binding proteins"/>
    <property type="match status" value="1"/>
</dbReference>
<dbReference type="GO" id="GO:0006364">
    <property type="term" value="P:rRNA processing"/>
    <property type="evidence" value="ECO:0007669"/>
    <property type="project" value="TreeGrafter"/>
</dbReference>
<keyword evidence="6" id="KW-0175">Coiled coil</keyword>
<keyword evidence="2" id="KW-0479">Metal-binding</keyword>
<reference evidence="8 9" key="1">
    <citation type="submission" date="2016-10" db="EMBL/GenBank/DDBJ databases">
        <authorList>
            <person name="de Groot N.N."/>
        </authorList>
    </citation>
    <scope>NUCLEOTIDE SEQUENCE [LARGE SCALE GENOMIC DNA]</scope>
    <source>
        <strain evidence="8 9">Calf135</strain>
    </source>
</reference>
<keyword evidence="9" id="KW-1185">Reference proteome</keyword>
<accession>A0A1H8FNI8</accession>
<keyword evidence="5" id="KW-0694">RNA-binding</keyword>
<dbReference type="InterPro" id="IPR019307">
    <property type="entry name" value="RNA-bd_AU-1/RNase_E/G"/>
</dbReference>
<dbReference type="InterPro" id="IPR012340">
    <property type="entry name" value="NA-bd_OB-fold"/>
</dbReference>
<dbReference type="NCBIfam" id="TIGR00757">
    <property type="entry name" value="RNaseEG"/>
    <property type="match status" value="1"/>
</dbReference>
<dbReference type="AlphaFoldDB" id="A0A1H8FNI8"/>
<proteinExistence type="predicted"/>
<evidence type="ECO:0000256" key="3">
    <source>
        <dbReference type="ARBA" id="ARBA00022801"/>
    </source>
</evidence>
<dbReference type="Proteomes" id="UP000199512">
    <property type="component" value="Unassembled WGS sequence"/>
</dbReference>
<dbReference type="GO" id="GO:0005737">
    <property type="term" value="C:cytoplasm"/>
    <property type="evidence" value="ECO:0007669"/>
    <property type="project" value="TreeGrafter"/>
</dbReference>
<dbReference type="GO" id="GO:0016787">
    <property type="term" value="F:hydrolase activity"/>
    <property type="evidence" value="ECO:0007669"/>
    <property type="project" value="UniProtKB-KW"/>
</dbReference>
<evidence type="ECO:0000313" key="8">
    <source>
        <dbReference type="EMBL" id="SEN33150.1"/>
    </source>
</evidence>
<name>A0A1H8FNI8_9FIRM</name>
<evidence type="ECO:0000256" key="2">
    <source>
        <dbReference type="ARBA" id="ARBA00022723"/>
    </source>
</evidence>
<evidence type="ECO:0000256" key="6">
    <source>
        <dbReference type="SAM" id="Coils"/>
    </source>
</evidence>
<evidence type="ECO:0000259" key="7">
    <source>
        <dbReference type="SMART" id="SM00316"/>
    </source>
</evidence>
<keyword evidence="4" id="KW-0460">Magnesium</keyword>